<dbReference type="AlphaFoldDB" id="A0A2G9HFF0"/>
<gene>
    <name evidence="2" type="ORF">CDL12_11128</name>
</gene>
<accession>A0A2G9HFF0</accession>
<reference evidence="3" key="1">
    <citation type="journal article" date="2018" name="Gigascience">
        <title>Genome assembly of the Pink Ipe (Handroanthus impetiginosus, Bignoniaceae), a highly valued, ecologically keystone Neotropical timber forest tree.</title>
        <authorList>
            <person name="Silva-Junior O.B."/>
            <person name="Grattapaglia D."/>
            <person name="Novaes E."/>
            <person name="Collevatti R.G."/>
        </authorList>
    </citation>
    <scope>NUCLEOTIDE SEQUENCE [LARGE SCALE GENOMIC DNA]</scope>
    <source>
        <strain evidence="3">cv. UFG-1</strain>
    </source>
</reference>
<dbReference type="PANTHER" id="PTHR39741">
    <property type="entry name" value="F-BOX DOMAIN CONTAINING PROTEIN, EXPRESSED"/>
    <property type="match status" value="1"/>
</dbReference>
<dbReference type="OrthoDB" id="63379at2759"/>
<dbReference type="Gene3D" id="1.20.1280.50">
    <property type="match status" value="1"/>
</dbReference>
<dbReference type="InterPro" id="IPR055336">
    <property type="entry name" value="At4g00755-like"/>
</dbReference>
<proteinExistence type="predicted"/>
<sequence length="379" mass="43633">MDHQEDETRIDFLQRLETDISWYIMSFLDDPADLVRASAVSRFWQQFVIANGLAKQLCLRKYPQLSNIVGIVNPNDGTVESIENNSTVQWEILERSQKVYASLLQAITKSKVSPKDCIAHAISASSTDNYPEESIVNTLNPRDRFIMRASYWSSKGQSDPEVPETLIYKLRASIWVITEIDIQPFEAFFQQGRPIYSAKFVRFRVGHPKSSSEIGNYLQMLPLQEPADDNFVWTYTSPEFPMVQENRLQPFKLPEPVLCIGGYLQIELLGRVQTQEMDGLFYVCVCYVRVLGRPLYPAFDIEILEPDGKLLLKYYAENLSSILKSSSFNEVPHLRHLEEEMLRERTSLLEELLRGIQGPNYPFILDEDDDEEVNEGLVL</sequence>
<name>A0A2G9HFF0_9LAMI</name>
<dbReference type="InterPro" id="IPR036047">
    <property type="entry name" value="F-box-like_dom_sf"/>
</dbReference>
<dbReference type="EMBL" id="NKXS01001920">
    <property type="protein sequence ID" value="PIN16251.1"/>
    <property type="molecule type" value="Genomic_DNA"/>
</dbReference>
<dbReference type="PANTHER" id="PTHR39741:SF14">
    <property type="entry name" value="F-BOX DOMAIN-CONTAINING PROTEIN"/>
    <property type="match status" value="1"/>
</dbReference>
<evidence type="ECO:0000313" key="3">
    <source>
        <dbReference type="Proteomes" id="UP000231279"/>
    </source>
</evidence>
<evidence type="ECO:0000313" key="2">
    <source>
        <dbReference type="EMBL" id="PIN16251.1"/>
    </source>
</evidence>
<keyword evidence="3" id="KW-1185">Reference proteome</keyword>
<organism evidence="2 3">
    <name type="scientific">Handroanthus impetiginosus</name>
    <dbReference type="NCBI Taxonomy" id="429701"/>
    <lineage>
        <taxon>Eukaryota</taxon>
        <taxon>Viridiplantae</taxon>
        <taxon>Streptophyta</taxon>
        <taxon>Embryophyta</taxon>
        <taxon>Tracheophyta</taxon>
        <taxon>Spermatophyta</taxon>
        <taxon>Magnoliopsida</taxon>
        <taxon>eudicotyledons</taxon>
        <taxon>Gunneridae</taxon>
        <taxon>Pentapetalae</taxon>
        <taxon>asterids</taxon>
        <taxon>lamiids</taxon>
        <taxon>Lamiales</taxon>
        <taxon>Bignoniaceae</taxon>
        <taxon>Crescentiina</taxon>
        <taxon>Tabebuia alliance</taxon>
        <taxon>Handroanthus</taxon>
    </lineage>
</organism>
<protein>
    <recommendedName>
        <fullName evidence="1">F-box domain-containing protein</fullName>
    </recommendedName>
</protein>
<dbReference type="InterPro" id="IPR001810">
    <property type="entry name" value="F-box_dom"/>
</dbReference>
<evidence type="ECO:0000259" key="1">
    <source>
        <dbReference type="Pfam" id="PF12937"/>
    </source>
</evidence>
<feature type="domain" description="F-box" evidence="1">
    <location>
        <begin position="19"/>
        <end position="60"/>
    </location>
</feature>
<comment type="caution">
    <text evidence="2">The sequence shown here is derived from an EMBL/GenBank/DDBJ whole genome shotgun (WGS) entry which is preliminary data.</text>
</comment>
<dbReference type="Proteomes" id="UP000231279">
    <property type="component" value="Unassembled WGS sequence"/>
</dbReference>
<dbReference type="STRING" id="429701.A0A2G9HFF0"/>
<dbReference type="SUPFAM" id="SSF81383">
    <property type="entry name" value="F-box domain"/>
    <property type="match status" value="1"/>
</dbReference>
<dbReference type="Pfam" id="PF12937">
    <property type="entry name" value="F-box-like"/>
    <property type="match status" value="1"/>
</dbReference>